<feature type="domain" description="Carbohydrate-binding/sugar hydrolysis" evidence="6">
    <location>
        <begin position="906"/>
        <end position="1044"/>
    </location>
</feature>
<name>A0A7G9YDF3_9EURY</name>
<dbReference type="EMBL" id="MT631166">
    <property type="protein sequence ID" value="QNO46037.1"/>
    <property type="molecule type" value="Genomic_DNA"/>
</dbReference>
<dbReference type="InterPro" id="IPR011050">
    <property type="entry name" value="Pectin_lyase_fold/virulence"/>
</dbReference>
<evidence type="ECO:0000313" key="7">
    <source>
        <dbReference type="EMBL" id="QNO45161.1"/>
    </source>
</evidence>
<gene>
    <name evidence="7" type="ORF">GMDKAGHH_00014</name>
    <name evidence="8" type="ORF">OOGCPJEC_00022</name>
</gene>
<keyword evidence="5" id="KW-0812">Transmembrane</keyword>
<evidence type="ECO:0000259" key="6">
    <source>
        <dbReference type="SMART" id="SM00722"/>
    </source>
</evidence>
<dbReference type="PANTHER" id="PTHR22990:SF15">
    <property type="entry name" value="F-BOX ONLY PROTEIN 10"/>
    <property type="match status" value="1"/>
</dbReference>
<dbReference type="InterPro" id="IPR012334">
    <property type="entry name" value="Pectin_lyas_fold"/>
</dbReference>
<dbReference type="InterPro" id="IPR039448">
    <property type="entry name" value="Beta_helix"/>
</dbReference>
<dbReference type="InterPro" id="IPR051550">
    <property type="entry name" value="SCF-Subunits/Alg-Epimerases"/>
</dbReference>
<evidence type="ECO:0000313" key="8">
    <source>
        <dbReference type="EMBL" id="QNO46037.1"/>
    </source>
</evidence>
<evidence type="ECO:0000256" key="3">
    <source>
        <dbReference type="ARBA" id="ARBA00022786"/>
    </source>
</evidence>
<dbReference type="InterPro" id="IPR006633">
    <property type="entry name" value="Carb-bd_sugar_hydrolysis-dom"/>
</dbReference>
<evidence type="ECO:0000256" key="1">
    <source>
        <dbReference type="ARBA" id="ARBA00004906"/>
    </source>
</evidence>
<evidence type="ECO:0000256" key="4">
    <source>
        <dbReference type="SAM" id="MobiDB-lite"/>
    </source>
</evidence>
<evidence type="ECO:0000256" key="5">
    <source>
        <dbReference type="SAM" id="Phobius"/>
    </source>
</evidence>
<proteinExistence type="predicted"/>
<dbReference type="EMBL" id="MT631077">
    <property type="protein sequence ID" value="QNO45161.1"/>
    <property type="molecule type" value="Genomic_DNA"/>
</dbReference>
<sequence length="1319" mass="140384">MRKILIGLRCFVCNAPDVVVMKPYVCIIELYTDFRTIVSAGVLAVLLLACAGMATGETWVVDDDGGAGVNYTTIQDAVNASSAGDTIEVRSGTYVENVDVNKRLTLIGDGADVVTVCAEDGSDHVFKVTADYVNISVFTVTGATGAFKAGVYLYGADHCNISNNNAPNNRYGIYLNSTSNNTLSSNNASGNDVDGIRLSSSNNNTLSSNNASGNDVDGILLASSSNNTLSSNTVLENNRYGIYLYSSNYNTLSSNMLSNNWCGILLYSSSNNNTLSSNTVSDNARDDLHIANSESAFRDNTLNGTTISFTYEGNVSLKGVGSPAPDPTGWNTIGKFISAKDQSAGAWVFLNFSYSGSDLSGLDESSLKVWKHNGTTWVEDGWNGTRYLDVGGNVIGVNITSFSVFAPAASAAAYTPPDPVSLANTTGRYWVNYTWSAGTGNVTDLYNVSMNETWRNGTTETFRNVSVGPGGWANITVFAYNASGTGTLSLESISDNVQAPSAPSAPPEINCTCGNICVNQTGWWRDSGAFNASGTPIQAAIDSATDGDIICVWNGSYSENVNVNKRLTLQGESADVVTVLAANSNDHVFEVTVDNVNISGFVVKDATGASGIYLGSGIDECNIANNGVLNNSNGIHLERSSSNTLTNNTISSNDGTGIVLINSSNSNALTDNNILMNGGSGISLVDSSNNDLTNNNVSLNGGPARDEGQGISLNGSSYNTLINNDILNNNWRGIWLRYSSENALIGNNASGNWIGIVLDNYNSNNTITRNNVSGSSRGIYFYNSNDSIIYLNNFVDNTWNVYHRRTETNTWNSLEQITYTYNDNTYTNYLGNYWDDYTGSDPGGDGIGDTPYSINVSNADKYPLMERWGNYAIALPVHNLNTDESFSTIQDAIDDPDTEDGHTITVDAGTYVENVDVNKTLTLIGEGAEVVTVLAANSNDHVFEVTADYVNISGFTVKGATWNAGVYLGSNVDHCNLSSNNITNNSEGIHLAPTASGNIINLNNIVGNSPYGIYKSVNETVNAENNWWGDVSGPAGAGNGTGDAISAHVDYDPWLDSPYPEGKSIYFKNATETTVNGTTEIDAREVADTNVTISTTAPVNVTIGNFSRNPGAVFDGEIGKYIDVHVNDTTNVSRIEIRLYYTDDEITDLYESSLRMYWLNGSAWEACLSGGVNTTDVSNYSGYVWANMSNDTTPCLSEFDGLPLTARGRKRPLPLAPRSRSAGIYPSPTSTPTLAPSPSATPTPGPSPTPTPAPSPRVTPTPGPSPTPTPAPSPRVTPTPCPSPTQTSSFPTNPLSAVPSGITVILISAVYLILRRKAK</sequence>
<dbReference type="Pfam" id="PF05048">
    <property type="entry name" value="NosD"/>
    <property type="match status" value="2"/>
</dbReference>
<dbReference type="SMART" id="SM00710">
    <property type="entry name" value="PbH1"/>
    <property type="match status" value="18"/>
</dbReference>
<protein>
    <recommendedName>
        <fullName evidence="6">Carbohydrate-binding/sugar hydrolysis domain-containing protein</fullName>
    </recommendedName>
</protein>
<feature type="compositionally biased region" description="Pro residues" evidence="4">
    <location>
        <begin position="1239"/>
        <end position="1283"/>
    </location>
</feature>
<dbReference type="Gene3D" id="2.160.20.10">
    <property type="entry name" value="Single-stranded right-handed beta-helix, Pectin lyase-like"/>
    <property type="match status" value="4"/>
</dbReference>
<keyword evidence="2" id="KW-0677">Repeat</keyword>
<feature type="compositionally biased region" description="Low complexity" evidence="4">
    <location>
        <begin position="1284"/>
        <end position="1294"/>
    </location>
</feature>
<evidence type="ECO:0000256" key="2">
    <source>
        <dbReference type="ARBA" id="ARBA00022737"/>
    </source>
</evidence>
<keyword evidence="5" id="KW-1133">Transmembrane helix</keyword>
<dbReference type="InterPro" id="IPR007742">
    <property type="entry name" value="NosD_dom"/>
</dbReference>
<reference evidence="8" key="1">
    <citation type="submission" date="2020-06" db="EMBL/GenBank/DDBJ databases">
        <title>Unique genomic features of the anaerobic methanotrophic archaea.</title>
        <authorList>
            <person name="Chadwick G.L."/>
            <person name="Skennerton C.T."/>
            <person name="Laso-Perez R."/>
            <person name="Leu A.O."/>
            <person name="Speth D.R."/>
            <person name="Yu H."/>
            <person name="Morgan-Lang C."/>
            <person name="Hatzenpichler R."/>
            <person name="Goudeau D."/>
            <person name="Malmstrom R."/>
            <person name="Brazelton W.J."/>
            <person name="Woyke T."/>
            <person name="Hallam S.J."/>
            <person name="Tyson G.W."/>
            <person name="Wegener G."/>
            <person name="Boetius A."/>
            <person name="Orphan V."/>
        </authorList>
    </citation>
    <scope>NUCLEOTIDE SEQUENCE</scope>
</reference>
<feature type="transmembrane region" description="Helical" evidence="5">
    <location>
        <begin position="1295"/>
        <end position="1314"/>
    </location>
</feature>
<dbReference type="InterPro" id="IPR006626">
    <property type="entry name" value="PbH1"/>
</dbReference>
<keyword evidence="3" id="KW-0833">Ubl conjugation pathway</keyword>
<feature type="domain" description="Carbohydrate-binding/sugar hydrolysis" evidence="6">
    <location>
        <begin position="531"/>
        <end position="685"/>
    </location>
</feature>
<accession>A0A7G9YDF3</accession>
<feature type="compositionally biased region" description="Low complexity" evidence="4">
    <location>
        <begin position="1226"/>
        <end position="1238"/>
    </location>
</feature>
<dbReference type="InterPro" id="IPR022441">
    <property type="entry name" value="Para_beta_helix_rpt-2"/>
</dbReference>
<feature type="region of interest" description="Disordered" evidence="4">
    <location>
        <begin position="1206"/>
        <end position="1297"/>
    </location>
</feature>
<keyword evidence="5" id="KW-0472">Membrane</keyword>
<comment type="pathway">
    <text evidence="1">Protein modification; protein ubiquitination.</text>
</comment>
<dbReference type="NCBIfam" id="TIGR03804">
    <property type="entry name" value="para_beta_helix"/>
    <property type="match status" value="7"/>
</dbReference>
<dbReference type="PANTHER" id="PTHR22990">
    <property type="entry name" value="F-BOX ONLY PROTEIN"/>
    <property type="match status" value="1"/>
</dbReference>
<feature type="domain" description="Carbohydrate-binding/sugar hydrolysis" evidence="6">
    <location>
        <begin position="89"/>
        <end position="245"/>
    </location>
</feature>
<dbReference type="SMART" id="SM00722">
    <property type="entry name" value="CASH"/>
    <property type="match status" value="3"/>
</dbReference>
<organism evidence="8">
    <name type="scientific">Candidatus Methanogaster sp. ANME-2c ERB4</name>
    <dbReference type="NCBI Taxonomy" id="2759911"/>
    <lineage>
        <taxon>Archaea</taxon>
        <taxon>Methanobacteriati</taxon>
        <taxon>Methanobacteriota</taxon>
        <taxon>Stenosarchaea group</taxon>
        <taxon>Methanomicrobia</taxon>
        <taxon>Methanosarcinales</taxon>
        <taxon>ANME-2 cluster</taxon>
        <taxon>Candidatus Methanogasteraceae</taxon>
        <taxon>Candidatus Methanogaster</taxon>
    </lineage>
</organism>
<dbReference type="SUPFAM" id="SSF51126">
    <property type="entry name" value="Pectin lyase-like"/>
    <property type="match status" value="3"/>
</dbReference>
<dbReference type="Pfam" id="PF13229">
    <property type="entry name" value="Beta_helix"/>
    <property type="match status" value="1"/>
</dbReference>